<dbReference type="PANTHER" id="PTHR21164:SF0">
    <property type="entry name" value="CHORISMATE MUTASE AROH"/>
    <property type="match status" value="1"/>
</dbReference>
<proteinExistence type="predicted"/>
<evidence type="ECO:0000256" key="3">
    <source>
        <dbReference type="PROSITE-ProRule" id="PRU00514"/>
    </source>
</evidence>
<keyword evidence="3" id="KW-0413">Isomerase</keyword>
<dbReference type="InterPro" id="IPR008243">
    <property type="entry name" value="Chorismate_mutase_AroH"/>
</dbReference>
<dbReference type="UniPathway" id="UPA00120">
    <property type="reaction ID" value="UER00203"/>
</dbReference>
<dbReference type="GO" id="GO:0009073">
    <property type="term" value="P:aromatic amino acid family biosynthetic process"/>
    <property type="evidence" value="ECO:0007669"/>
    <property type="project" value="UniProtKB-UniRule"/>
</dbReference>
<dbReference type="Gene3D" id="3.30.1330.40">
    <property type="entry name" value="RutC-like"/>
    <property type="match status" value="1"/>
</dbReference>
<dbReference type="EC" id="5.4.99.5" evidence="1 3"/>
<dbReference type="GO" id="GO:0008652">
    <property type="term" value="P:amino acid biosynthetic process"/>
    <property type="evidence" value="ECO:0007669"/>
    <property type="project" value="UniProtKB-UniRule"/>
</dbReference>
<organism evidence="4 5">
    <name type="scientific">Parathermosynechococcus lividus PCC 6715</name>
    <dbReference type="NCBI Taxonomy" id="1917166"/>
    <lineage>
        <taxon>Bacteria</taxon>
        <taxon>Bacillati</taxon>
        <taxon>Cyanobacteriota</taxon>
        <taxon>Cyanophyceae</taxon>
        <taxon>Acaryochloridales</taxon>
        <taxon>Thermosynechococcaceae</taxon>
        <taxon>Parathermosynechococcus</taxon>
    </lineage>
</organism>
<evidence type="ECO:0000256" key="1">
    <source>
        <dbReference type="NCBIfam" id="TIGR01796"/>
    </source>
</evidence>
<comment type="catalytic activity">
    <reaction evidence="3">
        <text>chorismate = prephenate</text>
        <dbReference type="Rhea" id="RHEA:13897"/>
        <dbReference type="ChEBI" id="CHEBI:29748"/>
        <dbReference type="ChEBI" id="CHEBI:29934"/>
        <dbReference type="EC" id="5.4.99.5"/>
    </reaction>
</comment>
<sequence>MEEHNVGWRVRAIRGATTATENSIPAIREAVLELLSEIERRNALDFSEVISVTFSVTRDLDQIFPAAIARECPHWRNIPLLDVQQMHVEGGLPYCIRCLIYVNTPSADHPIYHAYLRHAQSLRPDLAVNGGYPSLELSSHSLGSL</sequence>
<dbReference type="GO" id="GO:0004106">
    <property type="term" value="F:chorismate mutase activity"/>
    <property type="evidence" value="ECO:0007669"/>
    <property type="project" value="UniProtKB-UniRule"/>
</dbReference>
<dbReference type="AlphaFoldDB" id="A0A2D2PZ24"/>
<reference evidence="5" key="2">
    <citation type="journal article" date="2022" name="Front. Microbiol.">
        <title>Comparative Genomic Analysis Revealed Distinct Molecular Components and Organization of CO2-Concentrating Mechanism in Thermophilic Cyanobacteria.</title>
        <authorList>
            <person name="Tang J."/>
            <person name="Zhou H."/>
            <person name="Yao D."/>
            <person name="Riaz S."/>
            <person name="You D."/>
            <person name="Klepacz-Smolka A."/>
            <person name="Daroch M."/>
        </authorList>
    </citation>
    <scope>NUCLEOTIDE SEQUENCE [LARGE SCALE GENOMIC DNA]</scope>
    <source>
        <strain evidence="5">PCC 6715</strain>
    </source>
</reference>
<evidence type="ECO:0000256" key="2">
    <source>
        <dbReference type="PIRSR" id="PIRSR005965-1"/>
    </source>
</evidence>
<dbReference type="NCBIfam" id="TIGR01796">
    <property type="entry name" value="CM_mono_aroH"/>
    <property type="match status" value="1"/>
</dbReference>
<dbReference type="CDD" id="cd02185">
    <property type="entry name" value="AroH"/>
    <property type="match status" value="1"/>
</dbReference>
<feature type="binding site" evidence="2">
    <location>
        <position position="115"/>
    </location>
    <ligand>
        <name>prephenate</name>
        <dbReference type="ChEBI" id="CHEBI:29934"/>
    </ligand>
</feature>
<dbReference type="GO" id="GO:0046417">
    <property type="term" value="P:chorismate metabolic process"/>
    <property type="evidence" value="ECO:0007669"/>
    <property type="project" value="TreeGrafter"/>
</dbReference>
<dbReference type="SUPFAM" id="SSF55298">
    <property type="entry name" value="YjgF-like"/>
    <property type="match status" value="1"/>
</dbReference>
<dbReference type="PIRSF" id="PIRSF005965">
    <property type="entry name" value="Chor_mut_AroH"/>
    <property type="match status" value="1"/>
</dbReference>
<accession>A0A2D2PZ24</accession>
<dbReference type="PANTHER" id="PTHR21164">
    <property type="entry name" value="CHORISMATE MUTASE"/>
    <property type="match status" value="1"/>
</dbReference>
<dbReference type="Proteomes" id="UP000231057">
    <property type="component" value="Chromosome"/>
</dbReference>
<evidence type="ECO:0000313" key="4">
    <source>
        <dbReference type="EMBL" id="ATS17499.1"/>
    </source>
</evidence>
<dbReference type="Pfam" id="PF07736">
    <property type="entry name" value="CM_1"/>
    <property type="match status" value="1"/>
</dbReference>
<keyword evidence="2 3" id="KW-0028">Amino-acid biosynthesis</keyword>
<protein>
    <recommendedName>
        <fullName evidence="1 3">chorismate mutase</fullName>
        <ecNumber evidence="1 3">5.4.99.5</ecNumber>
    </recommendedName>
</protein>
<dbReference type="PROSITE" id="PS51167">
    <property type="entry name" value="CHORISMATE_MUT_1"/>
    <property type="match status" value="1"/>
</dbReference>
<dbReference type="KEGG" id="slw:BRW62_00640"/>
<dbReference type="InterPro" id="IPR035959">
    <property type="entry name" value="RutC-like_sf"/>
</dbReference>
<dbReference type="EMBL" id="CP018092">
    <property type="protein sequence ID" value="ATS17499.1"/>
    <property type="molecule type" value="Genomic_DNA"/>
</dbReference>
<dbReference type="OrthoDB" id="9802232at2"/>
<feature type="binding site" evidence="2">
    <location>
        <position position="14"/>
    </location>
    <ligand>
        <name>prephenate</name>
        <dbReference type="ChEBI" id="CHEBI:29934"/>
    </ligand>
</feature>
<gene>
    <name evidence="4" type="ORF">BRW62_00640</name>
</gene>
<keyword evidence="2 3" id="KW-0057">Aromatic amino acid biosynthesis</keyword>
<feature type="binding site" evidence="2">
    <location>
        <position position="97"/>
    </location>
    <ligand>
        <name>prephenate</name>
        <dbReference type="ChEBI" id="CHEBI:29934"/>
    </ligand>
</feature>
<evidence type="ECO:0000313" key="5">
    <source>
        <dbReference type="Proteomes" id="UP000231057"/>
    </source>
</evidence>
<reference evidence="4 5" key="1">
    <citation type="submission" date="2016-11" db="EMBL/GenBank/DDBJ databases">
        <title>Complete genome sequence of thermophilic cyanobacteria strain Synechococcus sp. PCC6715.</title>
        <authorList>
            <person name="Tang J."/>
            <person name="Daroch M."/>
            <person name="Liang Y."/>
            <person name="Jiang D."/>
            <person name="Shah M."/>
        </authorList>
    </citation>
    <scope>NUCLEOTIDE SEQUENCE [LARGE SCALE GENOMIC DNA]</scope>
    <source>
        <strain evidence="4 5">PCC 6715</strain>
    </source>
</reference>
<dbReference type="RefSeq" id="WP_099797643.1">
    <property type="nucleotide sequence ID" value="NZ_CP018092.1"/>
</dbReference>
<keyword evidence="5" id="KW-1185">Reference proteome</keyword>
<name>A0A2D2PZ24_PARLV</name>